<sequence length="148" mass="16202">MLLERGNLNSDAADRSGQTSILQAARDGARCVVGMQFGDDPNINVPDFNGEPTLPSADHNERPKVLDLDDSISKSADNDLSSTEPSRQSPTWPLKPWYSPKNTHTHLNTQSAPSFAVDRSFIIASLVCLLAFLLEVLPLLLDILSPYK</sequence>
<dbReference type="Proteomes" id="UP000244722">
    <property type="component" value="Unassembled WGS sequence"/>
</dbReference>
<protein>
    <submittedName>
        <fullName evidence="3">Uncharacterized protein</fullName>
    </submittedName>
</protein>
<feature type="compositionally biased region" description="Basic and acidic residues" evidence="1">
    <location>
        <begin position="58"/>
        <end position="67"/>
    </location>
</feature>
<feature type="transmembrane region" description="Helical" evidence="2">
    <location>
        <begin position="121"/>
        <end position="141"/>
    </location>
</feature>
<feature type="region of interest" description="Disordered" evidence="1">
    <location>
        <begin position="39"/>
        <end position="98"/>
    </location>
</feature>
<proteinExistence type="predicted"/>
<keyword evidence="4" id="KW-1185">Reference proteome</keyword>
<evidence type="ECO:0000313" key="3">
    <source>
        <dbReference type="EMBL" id="PUU75146.1"/>
    </source>
</evidence>
<evidence type="ECO:0000256" key="2">
    <source>
        <dbReference type="SAM" id="Phobius"/>
    </source>
</evidence>
<evidence type="ECO:0000313" key="4">
    <source>
        <dbReference type="Proteomes" id="UP000244722"/>
    </source>
</evidence>
<gene>
    <name evidence="3" type="ORF">B9Z19DRAFT_1091031</name>
</gene>
<accession>A0A2T6ZI65</accession>
<dbReference type="AlphaFoldDB" id="A0A2T6ZI65"/>
<name>A0A2T6ZI65_TUBBO</name>
<reference evidence="3 4" key="1">
    <citation type="submission" date="2017-04" db="EMBL/GenBank/DDBJ databases">
        <title>Draft genome sequence of Tuber borchii Vittad., a whitish edible truffle.</title>
        <authorList>
            <consortium name="DOE Joint Genome Institute"/>
            <person name="Murat C."/>
            <person name="Kuo A."/>
            <person name="Barry K.W."/>
            <person name="Clum A."/>
            <person name="Dockter R.B."/>
            <person name="Fauchery L."/>
            <person name="Iotti M."/>
            <person name="Kohler A."/>
            <person name="Labutti K."/>
            <person name="Lindquist E.A."/>
            <person name="Lipzen A."/>
            <person name="Ohm R.A."/>
            <person name="Wang M."/>
            <person name="Grigoriev I.V."/>
            <person name="Zambonelli A."/>
            <person name="Martin F.M."/>
        </authorList>
    </citation>
    <scope>NUCLEOTIDE SEQUENCE [LARGE SCALE GENOMIC DNA]</scope>
    <source>
        <strain evidence="3 4">Tbo3840</strain>
    </source>
</reference>
<evidence type="ECO:0000256" key="1">
    <source>
        <dbReference type="SAM" id="MobiDB-lite"/>
    </source>
</evidence>
<keyword evidence="2" id="KW-1133">Transmembrane helix</keyword>
<comment type="caution">
    <text evidence="3">The sequence shown here is derived from an EMBL/GenBank/DDBJ whole genome shotgun (WGS) entry which is preliminary data.</text>
</comment>
<dbReference type="EMBL" id="NESQ01000248">
    <property type="protein sequence ID" value="PUU75146.1"/>
    <property type="molecule type" value="Genomic_DNA"/>
</dbReference>
<keyword evidence="2" id="KW-0812">Transmembrane</keyword>
<keyword evidence="2" id="KW-0472">Membrane</keyword>
<feature type="compositionally biased region" description="Polar residues" evidence="1">
    <location>
        <begin position="73"/>
        <end position="91"/>
    </location>
</feature>
<organism evidence="3 4">
    <name type="scientific">Tuber borchii</name>
    <name type="common">White truffle</name>
    <dbReference type="NCBI Taxonomy" id="42251"/>
    <lineage>
        <taxon>Eukaryota</taxon>
        <taxon>Fungi</taxon>
        <taxon>Dikarya</taxon>
        <taxon>Ascomycota</taxon>
        <taxon>Pezizomycotina</taxon>
        <taxon>Pezizomycetes</taxon>
        <taxon>Pezizales</taxon>
        <taxon>Tuberaceae</taxon>
        <taxon>Tuber</taxon>
    </lineage>
</organism>